<dbReference type="InterPro" id="IPR021858">
    <property type="entry name" value="Fun_TF"/>
</dbReference>
<proteinExistence type="predicted"/>
<dbReference type="SMART" id="SM00066">
    <property type="entry name" value="GAL4"/>
    <property type="match status" value="1"/>
</dbReference>
<organism evidence="4 5">
    <name type="scientific">Oculimacula yallundae</name>
    <dbReference type="NCBI Taxonomy" id="86028"/>
    <lineage>
        <taxon>Eukaryota</taxon>
        <taxon>Fungi</taxon>
        <taxon>Dikarya</taxon>
        <taxon>Ascomycota</taxon>
        <taxon>Pezizomycotina</taxon>
        <taxon>Leotiomycetes</taxon>
        <taxon>Helotiales</taxon>
        <taxon>Ploettnerulaceae</taxon>
        <taxon>Oculimacula</taxon>
    </lineage>
</organism>
<dbReference type="InterPro" id="IPR053178">
    <property type="entry name" value="Osmoadaptation_assoc"/>
</dbReference>
<evidence type="ECO:0000313" key="4">
    <source>
        <dbReference type="EMBL" id="KAL2072577.1"/>
    </source>
</evidence>
<dbReference type="PROSITE" id="PS00463">
    <property type="entry name" value="ZN2_CY6_FUNGAL_1"/>
    <property type="match status" value="1"/>
</dbReference>
<dbReference type="Pfam" id="PF00172">
    <property type="entry name" value="Zn_clus"/>
    <property type="match status" value="1"/>
</dbReference>
<dbReference type="Pfam" id="PF11951">
    <property type="entry name" value="Fungal_trans_2"/>
    <property type="match status" value="1"/>
</dbReference>
<gene>
    <name evidence="4" type="ORF">VTL71DRAFT_11920</name>
</gene>
<dbReference type="PROSITE" id="PS50048">
    <property type="entry name" value="ZN2_CY6_FUNGAL_2"/>
    <property type="match status" value="1"/>
</dbReference>
<comment type="caution">
    <text evidence="4">The sequence shown here is derived from an EMBL/GenBank/DDBJ whole genome shotgun (WGS) entry which is preliminary data.</text>
</comment>
<dbReference type="CDD" id="cd00067">
    <property type="entry name" value="GAL4"/>
    <property type="match status" value="1"/>
</dbReference>
<dbReference type="InterPro" id="IPR001138">
    <property type="entry name" value="Zn2Cys6_DnaBD"/>
</dbReference>
<evidence type="ECO:0000259" key="3">
    <source>
        <dbReference type="PROSITE" id="PS50048"/>
    </source>
</evidence>
<dbReference type="PANTHER" id="PTHR38111">
    <property type="entry name" value="ZN(2)-C6 FUNGAL-TYPE DOMAIN-CONTAINING PROTEIN-RELATED"/>
    <property type="match status" value="1"/>
</dbReference>
<dbReference type="Gene3D" id="4.10.240.10">
    <property type="entry name" value="Zn(2)-C6 fungal-type DNA-binding domain"/>
    <property type="match status" value="1"/>
</dbReference>
<dbReference type="InterPro" id="IPR036864">
    <property type="entry name" value="Zn2-C6_fun-type_DNA-bd_sf"/>
</dbReference>
<dbReference type="Proteomes" id="UP001595075">
    <property type="component" value="Unassembled WGS sequence"/>
</dbReference>
<accession>A0ABR4CS30</accession>
<keyword evidence="5" id="KW-1185">Reference proteome</keyword>
<evidence type="ECO:0000256" key="1">
    <source>
        <dbReference type="ARBA" id="ARBA00023242"/>
    </source>
</evidence>
<protein>
    <recommendedName>
        <fullName evidence="3">Zn(2)-C6 fungal-type domain-containing protein</fullName>
    </recommendedName>
</protein>
<name>A0ABR4CS30_9HELO</name>
<sequence>MVNVGGRSKGCTTCRKRRIKCDEEHPTCLRCRKSGLECDGPIKEATFIVGKIIKSRRSSKGTDKDSDRGSPPCQGVDKSRRSSKGSSKGSDQELSPCPSDLPRVSLLGSSEFETYLCYALKHLRHGGTIELTTRTIKSTDIVPAPTMAATHYGQISHRAVLSFAAIFFGSQHRQAEITRMGFTMYGKVLQRLNGALSDPAQNTTDDLIHAVVTLTILELFACTGAGNYLKHMAGLERLFALRDLSLPVSYESADMYRSLRQMIIFAALRSKKASILARPEWKKHLREKIGSPARLQKQELFDVLADCTVILSARERILGSFDMAPEISAYELDRLKQDALNLLAQLSSWKGAWDSDSEHKLTEIPISHGQLETRTDLIEGCLPFTTILEFPSESVAIMMALYNIALIHVLQLLTLLTSVPDRQSYNSTATSQSKPQLQSQPQSNENFLHYPPHLPNLWPHPANILNHPPNPYLAAQEAPIIDVCRSISYHLATHQRRSSSTFHWATATVWIKVGGEESVAGRYVWKLLVESQPMLVKTLRTLAA</sequence>
<dbReference type="EMBL" id="JAZHXI010000004">
    <property type="protein sequence ID" value="KAL2072577.1"/>
    <property type="molecule type" value="Genomic_DNA"/>
</dbReference>
<evidence type="ECO:0000313" key="5">
    <source>
        <dbReference type="Proteomes" id="UP001595075"/>
    </source>
</evidence>
<feature type="region of interest" description="Disordered" evidence="2">
    <location>
        <begin position="56"/>
        <end position="97"/>
    </location>
</feature>
<evidence type="ECO:0000256" key="2">
    <source>
        <dbReference type="SAM" id="MobiDB-lite"/>
    </source>
</evidence>
<feature type="compositionally biased region" description="Low complexity" evidence="2">
    <location>
        <begin position="431"/>
        <end position="443"/>
    </location>
</feature>
<reference evidence="4 5" key="1">
    <citation type="journal article" date="2024" name="Commun. Biol.">
        <title>Comparative genomic analysis of thermophilic fungi reveals convergent evolutionary adaptations and gene losses.</title>
        <authorList>
            <person name="Steindorff A.S."/>
            <person name="Aguilar-Pontes M.V."/>
            <person name="Robinson A.J."/>
            <person name="Andreopoulos B."/>
            <person name="LaButti K."/>
            <person name="Kuo A."/>
            <person name="Mondo S."/>
            <person name="Riley R."/>
            <person name="Otillar R."/>
            <person name="Haridas S."/>
            <person name="Lipzen A."/>
            <person name="Grimwood J."/>
            <person name="Schmutz J."/>
            <person name="Clum A."/>
            <person name="Reid I.D."/>
            <person name="Moisan M.C."/>
            <person name="Butler G."/>
            <person name="Nguyen T.T.M."/>
            <person name="Dewar K."/>
            <person name="Conant G."/>
            <person name="Drula E."/>
            <person name="Henrissat B."/>
            <person name="Hansel C."/>
            <person name="Singer S."/>
            <person name="Hutchinson M.I."/>
            <person name="de Vries R.P."/>
            <person name="Natvig D.O."/>
            <person name="Powell A.J."/>
            <person name="Tsang A."/>
            <person name="Grigoriev I.V."/>
        </authorList>
    </citation>
    <scope>NUCLEOTIDE SEQUENCE [LARGE SCALE GENOMIC DNA]</scope>
    <source>
        <strain evidence="4 5">CBS 494.80</strain>
    </source>
</reference>
<feature type="domain" description="Zn(2)-C6 fungal-type" evidence="3">
    <location>
        <begin position="10"/>
        <end position="38"/>
    </location>
</feature>
<feature type="region of interest" description="Disordered" evidence="2">
    <location>
        <begin position="425"/>
        <end position="445"/>
    </location>
</feature>
<dbReference type="PANTHER" id="PTHR38111:SF2">
    <property type="entry name" value="FINGER DOMAIN PROTEIN, PUTATIVE (AFU_ORTHOLOGUE AFUA_1G01560)-RELATED"/>
    <property type="match status" value="1"/>
</dbReference>
<keyword evidence="1" id="KW-0539">Nucleus</keyword>
<dbReference type="SUPFAM" id="SSF57701">
    <property type="entry name" value="Zn2/Cys6 DNA-binding domain"/>
    <property type="match status" value="1"/>
</dbReference>